<evidence type="ECO:0000313" key="2">
    <source>
        <dbReference type="Proteomes" id="UP000623129"/>
    </source>
</evidence>
<dbReference type="EMBL" id="SWLB01000009">
    <property type="protein sequence ID" value="KAF3334378.1"/>
    <property type="molecule type" value="Genomic_DNA"/>
</dbReference>
<name>A0A833VTC9_9POAL</name>
<reference evidence="1" key="1">
    <citation type="submission" date="2020-01" db="EMBL/GenBank/DDBJ databases">
        <title>Genome sequence of Kobresia littledalei, the first chromosome-level genome in the family Cyperaceae.</title>
        <authorList>
            <person name="Qu G."/>
        </authorList>
    </citation>
    <scope>NUCLEOTIDE SEQUENCE</scope>
    <source>
        <strain evidence="1">C.B.Clarke</strain>
        <tissue evidence="1">Leaf</tissue>
    </source>
</reference>
<sequence>MPNSRLRHDGYGDCILDLSDQTRIAHPRHLALGPYVSWDPLKCHYSCNLSLTSLLPLRNEALSDDTRYEPLASGENICAAC</sequence>
<protein>
    <submittedName>
        <fullName evidence="1">Uncharacterized protein</fullName>
    </submittedName>
</protein>
<keyword evidence="2" id="KW-1185">Reference proteome</keyword>
<accession>A0A833VTC9</accession>
<organism evidence="1 2">
    <name type="scientific">Carex littledalei</name>
    <dbReference type="NCBI Taxonomy" id="544730"/>
    <lineage>
        <taxon>Eukaryota</taxon>
        <taxon>Viridiplantae</taxon>
        <taxon>Streptophyta</taxon>
        <taxon>Embryophyta</taxon>
        <taxon>Tracheophyta</taxon>
        <taxon>Spermatophyta</taxon>
        <taxon>Magnoliopsida</taxon>
        <taxon>Liliopsida</taxon>
        <taxon>Poales</taxon>
        <taxon>Cyperaceae</taxon>
        <taxon>Cyperoideae</taxon>
        <taxon>Cariceae</taxon>
        <taxon>Carex</taxon>
        <taxon>Carex subgen. Euthyceras</taxon>
    </lineage>
</organism>
<proteinExistence type="predicted"/>
<dbReference type="AlphaFoldDB" id="A0A833VTC9"/>
<evidence type="ECO:0000313" key="1">
    <source>
        <dbReference type="EMBL" id="KAF3334378.1"/>
    </source>
</evidence>
<gene>
    <name evidence="1" type="ORF">FCM35_KLT20982</name>
</gene>
<dbReference type="Proteomes" id="UP000623129">
    <property type="component" value="Unassembled WGS sequence"/>
</dbReference>
<comment type="caution">
    <text evidence="1">The sequence shown here is derived from an EMBL/GenBank/DDBJ whole genome shotgun (WGS) entry which is preliminary data.</text>
</comment>